<dbReference type="Gene3D" id="3.20.20.80">
    <property type="entry name" value="Glycosidases"/>
    <property type="match status" value="1"/>
</dbReference>
<dbReference type="STRING" id="1121131.SAMN02745229_01965"/>
<comment type="similarity">
    <text evidence="2 9">Belongs to the glycosyl hydrolase 10 (cellulase F) family.</text>
</comment>
<evidence type="ECO:0000256" key="4">
    <source>
        <dbReference type="ARBA" id="ARBA00022729"/>
    </source>
</evidence>
<dbReference type="InterPro" id="IPR044846">
    <property type="entry name" value="GH10"/>
</dbReference>
<dbReference type="GeneID" id="89508748"/>
<dbReference type="SUPFAM" id="SSF51445">
    <property type="entry name" value="(Trans)glycosidases"/>
    <property type="match status" value="1"/>
</dbReference>
<dbReference type="SMART" id="SM00633">
    <property type="entry name" value="Glyco_10"/>
    <property type="match status" value="1"/>
</dbReference>
<evidence type="ECO:0000256" key="1">
    <source>
        <dbReference type="ARBA" id="ARBA00000681"/>
    </source>
</evidence>
<evidence type="ECO:0000313" key="12">
    <source>
        <dbReference type="Proteomes" id="UP000184278"/>
    </source>
</evidence>
<dbReference type="AlphaFoldDB" id="A0A1M5Z3E9"/>
<keyword evidence="3 11" id="KW-0858">Xylan degradation</keyword>
<evidence type="ECO:0000256" key="2">
    <source>
        <dbReference type="ARBA" id="ARBA00007495"/>
    </source>
</evidence>
<organism evidence="11 12">
    <name type="scientific">Butyrivibrio fibrisolvens DSM 3071</name>
    <dbReference type="NCBI Taxonomy" id="1121131"/>
    <lineage>
        <taxon>Bacteria</taxon>
        <taxon>Bacillati</taxon>
        <taxon>Bacillota</taxon>
        <taxon>Clostridia</taxon>
        <taxon>Lachnospirales</taxon>
        <taxon>Lachnospiraceae</taxon>
        <taxon>Butyrivibrio</taxon>
    </lineage>
</organism>
<keyword evidence="6 9" id="KW-0119">Carbohydrate metabolism</keyword>
<dbReference type="GO" id="GO:0045493">
    <property type="term" value="P:xylan catabolic process"/>
    <property type="evidence" value="ECO:0007669"/>
    <property type="project" value="UniProtKB-KW"/>
</dbReference>
<accession>A0A1M5Z3E9</accession>
<evidence type="ECO:0000259" key="10">
    <source>
        <dbReference type="PROSITE" id="PS51760"/>
    </source>
</evidence>
<dbReference type="RefSeq" id="WP_073387369.1">
    <property type="nucleotide sequence ID" value="NZ_FQXK01000015.1"/>
</dbReference>
<gene>
    <name evidence="11" type="ORF">SAMN02745229_01965</name>
</gene>
<dbReference type="Pfam" id="PF00331">
    <property type="entry name" value="Glyco_hydro_10"/>
    <property type="match status" value="1"/>
</dbReference>
<dbReference type="OrthoDB" id="9809277at2"/>
<dbReference type="GO" id="GO:0031176">
    <property type="term" value="F:endo-1,4-beta-xylanase activity"/>
    <property type="evidence" value="ECO:0007669"/>
    <property type="project" value="UniProtKB-EC"/>
</dbReference>
<dbReference type="EMBL" id="FQXK01000015">
    <property type="protein sequence ID" value="SHI18719.1"/>
    <property type="molecule type" value="Genomic_DNA"/>
</dbReference>
<dbReference type="EC" id="3.2.1.8" evidence="9"/>
<evidence type="ECO:0000256" key="7">
    <source>
        <dbReference type="ARBA" id="ARBA00023295"/>
    </source>
</evidence>
<evidence type="ECO:0000256" key="3">
    <source>
        <dbReference type="ARBA" id="ARBA00022651"/>
    </source>
</evidence>
<dbReference type="InterPro" id="IPR017853">
    <property type="entry name" value="GH"/>
</dbReference>
<feature type="domain" description="GH10" evidence="10">
    <location>
        <begin position="63"/>
        <end position="365"/>
    </location>
</feature>
<dbReference type="PANTHER" id="PTHR31490">
    <property type="entry name" value="GLYCOSYL HYDROLASE"/>
    <property type="match status" value="1"/>
</dbReference>
<keyword evidence="8 9" id="KW-0624">Polysaccharide degradation</keyword>
<protein>
    <recommendedName>
        <fullName evidence="9">Beta-xylanase</fullName>
        <ecNumber evidence="9">3.2.1.8</ecNumber>
    </recommendedName>
</protein>
<proteinExistence type="inferred from homology"/>
<evidence type="ECO:0000256" key="8">
    <source>
        <dbReference type="ARBA" id="ARBA00023326"/>
    </source>
</evidence>
<comment type="catalytic activity">
    <reaction evidence="1 9">
        <text>Endohydrolysis of (1-&gt;4)-beta-D-xylosidic linkages in xylans.</text>
        <dbReference type="EC" id="3.2.1.8"/>
    </reaction>
</comment>
<evidence type="ECO:0000256" key="9">
    <source>
        <dbReference type="RuleBase" id="RU361174"/>
    </source>
</evidence>
<dbReference type="PRINTS" id="PR00134">
    <property type="entry name" value="GLHYDRLASE10"/>
</dbReference>
<keyword evidence="12" id="KW-1185">Reference proteome</keyword>
<keyword evidence="5 9" id="KW-0378">Hydrolase</keyword>
<dbReference type="PANTHER" id="PTHR31490:SF88">
    <property type="entry name" value="BETA-XYLANASE"/>
    <property type="match status" value="1"/>
</dbReference>
<name>A0A1M5Z3E9_BUTFI</name>
<evidence type="ECO:0000256" key="5">
    <source>
        <dbReference type="ARBA" id="ARBA00022801"/>
    </source>
</evidence>
<keyword evidence="4" id="KW-0732">Signal</keyword>
<dbReference type="PROSITE" id="PS51760">
    <property type="entry name" value="GH10_2"/>
    <property type="match status" value="1"/>
</dbReference>
<reference evidence="12" key="1">
    <citation type="submission" date="2016-11" db="EMBL/GenBank/DDBJ databases">
        <authorList>
            <person name="Varghese N."/>
            <person name="Submissions S."/>
        </authorList>
    </citation>
    <scope>NUCLEOTIDE SEQUENCE [LARGE SCALE GENOMIC DNA]</scope>
    <source>
        <strain evidence="12">DSM 3071</strain>
    </source>
</reference>
<dbReference type="InterPro" id="IPR001000">
    <property type="entry name" value="GH10_dom"/>
</dbReference>
<sequence>MSDNLQHRKGSVNVLFTDANGKPLAGKDIKIRQTGHEFLFGCGAFDVLPLTAPQDGPNLAMYDDDKAKTRAMFQDRMDKWTDMFNFGTLPFYWGGYEPVEGKIQYESRMNAAKYLTEHGAKVKGHPLCWHTVCADWLMNYDNATILQKQLDRINRDVTAFKGTIDIWDVINEVVIMPVFDKYDNAITRICKDLGRIRLIKEVFEAAKAANPDATLLINDFNLSESYRILIDGCLNAGVPISAIGIQTHQHQGYMGKEKLEDILERFSFFGLPLHFTENTLVSGHLMPPDIVDLNDYQVDEWPSTPEGEERQKKEWSEMYHVLFEHPLVEAVTGWDLADGAWLGAPSGLLRKDGTPKPSYLEIKRLIKEEWHTEYTVHTDENGRATVEGFRGSYVAEEGDASASFTISKSSTEEKLSLAH</sequence>
<keyword evidence="7 9" id="KW-0326">Glycosidase</keyword>
<evidence type="ECO:0000313" key="11">
    <source>
        <dbReference type="EMBL" id="SHI18719.1"/>
    </source>
</evidence>
<dbReference type="Proteomes" id="UP000184278">
    <property type="component" value="Unassembled WGS sequence"/>
</dbReference>
<evidence type="ECO:0000256" key="6">
    <source>
        <dbReference type="ARBA" id="ARBA00023277"/>
    </source>
</evidence>